<dbReference type="Proteomes" id="UP000033591">
    <property type="component" value="Unassembled WGS sequence"/>
</dbReference>
<dbReference type="EMBL" id="LAOC01000001">
    <property type="protein sequence ID" value="KJV78452.1"/>
    <property type="molecule type" value="Genomic_DNA"/>
</dbReference>
<name>A0A0F3PET5_RICRH</name>
<evidence type="ECO:0000313" key="2">
    <source>
        <dbReference type="Proteomes" id="UP000033591"/>
    </source>
</evidence>
<accession>A0A0F3PET5</accession>
<gene>
    <name evidence="1" type="primary">ompA</name>
    <name evidence="1" type="ORF">RMAECT_0981</name>
</gene>
<evidence type="ECO:0000313" key="1">
    <source>
        <dbReference type="EMBL" id="KJV78452.1"/>
    </source>
</evidence>
<dbReference type="AlphaFoldDB" id="A0A0F3PET5"/>
<dbReference type="RefSeq" id="WP_014366039.1">
    <property type="nucleotide sequence ID" value="NZ_LAOC01000001.1"/>
</dbReference>
<proteinExistence type="predicted"/>
<sequence length="60" mass="6458">MVTLFTNKLAFNGNLTDNGTTINLNAVLVSYTGQSSFLGKLIVATNYDQAKNPGGNDYTR</sequence>
<dbReference type="PATRIC" id="fig|1359199.3.peg.962"/>
<reference evidence="1 2" key="1">
    <citation type="submission" date="2015-01" db="EMBL/GenBank/DDBJ databases">
        <title>Genome Sequencing of Rickettsiales.</title>
        <authorList>
            <person name="Daugherty S.C."/>
            <person name="Su Q."/>
            <person name="Abolude K."/>
            <person name="Beier-Sexton M."/>
            <person name="Carlyon J.A."/>
            <person name="Carter R."/>
            <person name="Day N.P."/>
            <person name="Dumler S.J."/>
            <person name="Dyachenko V."/>
            <person name="Godinez A."/>
            <person name="Kurtti T.J."/>
            <person name="Lichay M."/>
            <person name="Mullins K.E."/>
            <person name="Ott S."/>
            <person name="Pappas-Brown V."/>
            <person name="Paris D.H."/>
            <person name="Patel P."/>
            <person name="Richards A.L."/>
            <person name="Sadzewicz L."/>
            <person name="Sears K."/>
            <person name="Seidman D."/>
            <person name="Sengamalay N."/>
            <person name="Stenos J."/>
            <person name="Tallon L.J."/>
            <person name="Vincent G."/>
            <person name="Fraser C.M."/>
            <person name="Munderloh U."/>
            <person name="Dunning-Hotopp J.C."/>
        </authorList>
    </citation>
    <scope>NUCLEOTIDE SEQUENCE [LARGE SCALE GENOMIC DNA]</scope>
    <source>
        <strain evidence="1 2">Ect</strain>
    </source>
</reference>
<organism evidence="1 2">
    <name type="scientific">Rickettsia rhipicephali str. Ect</name>
    <dbReference type="NCBI Taxonomy" id="1359199"/>
    <lineage>
        <taxon>Bacteria</taxon>
        <taxon>Pseudomonadati</taxon>
        <taxon>Pseudomonadota</taxon>
        <taxon>Alphaproteobacteria</taxon>
        <taxon>Rickettsiales</taxon>
        <taxon>Rickettsiaceae</taxon>
        <taxon>Rickettsieae</taxon>
        <taxon>Rickettsia</taxon>
        <taxon>spotted fever group</taxon>
    </lineage>
</organism>
<comment type="caution">
    <text evidence="1">The sequence shown here is derived from an EMBL/GenBank/DDBJ whole genome shotgun (WGS) entry which is preliminary data.</text>
</comment>
<protein>
    <submittedName>
        <fullName evidence="1">Outer membrane A domain protein</fullName>
    </submittedName>
</protein>